<reference evidence="1" key="3">
    <citation type="submission" date="2025-09" db="UniProtKB">
        <authorList>
            <consortium name="Ensembl"/>
        </authorList>
    </citation>
    <scope>IDENTIFICATION</scope>
</reference>
<proteinExistence type="predicted"/>
<dbReference type="Ensembl" id="ENSOART00020079313.1">
    <property type="protein sequence ID" value="ENSOARP00020046824.1"/>
    <property type="gene ID" value="ENSOARG00020038377.1"/>
</dbReference>
<name>A0AC11DLB3_SHEEP</name>
<protein>
    <submittedName>
        <fullName evidence="1">Uncharacterized protein</fullName>
    </submittedName>
</protein>
<reference evidence="1" key="1">
    <citation type="submission" date="2020-11" db="EMBL/GenBank/DDBJ databases">
        <authorList>
            <person name="Davenport K.M."/>
            <person name="Bickhart D.M."/>
            <person name="Smith T.P.L."/>
            <person name="Murdoch B.M."/>
            <person name="Rosen B.D."/>
        </authorList>
    </citation>
    <scope>NUCLEOTIDE SEQUENCE [LARGE SCALE GENOMIC DNA]</scope>
    <source>
        <strain evidence="1">OAR_USU_Benz2616</strain>
    </source>
</reference>
<evidence type="ECO:0000313" key="1">
    <source>
        <dbReference type="Ensembl" id="ENSOARP00020046824.1"/>
    </source>
</evidence>
<organism evidence="1">
    <name type="scientific">Ovis aries</name>
    <name type="common">Sheep</name>
    <dbReference type="NCBI Taxonomy" id="9940"/>
    <lineage>
        <taxon>Eukaryota</taxon>
        <taxon>Metazoa</taxon>
        <taxon>Chordata</taxon>
        <taxon>Craniata</taxon>
        <taxon>Vertebrata</taxon>
        <taxon>Euteleostomi</taxon>
        <taxon>Mammalia</taxon>
        <taxon>Eutheria</taxon>
        <taxon>Laurasiatheria</taxon>
        <taxon>Artiodactyla</taxon>
        <taxon>Ruminantia</taxon>
        <taxon>Pecora</taxon>
        <taxon>Bovidae</taxon>
        <taxon>Caprinae</taxon>
        <taxon>Ovis</taxon>
    </lineage>
</organism>
<accession>A0AC11DLB3</accession>
<sequence length="131" mass="13798">MFQLSSMFSLGLLPALQEEVEDDETTIKGETLTSASLRSLQLDRLDTGSLRTASNEDIRDARNSIGSQDGPGGNPSNSNSSPDSLQKAPKKKGIKSSIGHLFGKKKKGQPGHTSKEALGPVAGRIFTASAT</sequence>
<reference evidence="1" key="2">
    <citation type="submission" date="2025-08" db="UniProtKB">
        <authorList>
            <consortium name="Ensembl"/>
        </authorList>
    </citation>
    <scope>IDENTIFICATION</scope>
</reference>